<keyword evidence="5" id="KW-0106">Calcium</keyword>
<dbReference type="SUPFAM" id="SSF74650">
    <property type="entry name" value="Galactose mutarotase-like"/>
    <property type="match status" value="1"/>
</dbReference>
<gene>
    <name evidence="8" type="ORF">ACFOUT_00575</name>
</gene>
<dbReference type="InterPro" id="IPR008183">
    <property type="entry name" value="Aldose_1/G6P_1-epimerase"/>
</dbReference>
<dbReference type="Pfam" id="PF01263">
    <property type="entry name" value="Aldose_epim"/>
    <property type="match status" value="1"/>
</dbReference>
<dbReference type="Gene3D" id="2.70.98.10">
    <property type="match status" value="1"/>
</dbReference>
<evidence type="ECO:0000256" key="6">
    <source>
        <dbReference type="ARBA" id="ARBA00023235"/>
    </source>
</evidence>
<dbReference type="PANTHER" id="PTHR10091:SF0">
    <property type="entry name" value="GALACTOSE MUTAROTASE"/>
    <property type="match status" value="1"/>
</dbReference>
<dbReference type="InterPro" id="IPR011013">
    <property type="entry name" value="Gal_mutarotase_sf_dom"/>
</dbReference>
<keyword evidence="7" id="KW-0119">Carbohydrate metabolism</keyword>
<dbReference type="GO" id="GO:0016853">
    <property type="term" value="F:isomerase activity"/>
    <property type="evidence" value="ECO:0007669"/>
    <property type="project" value="UniProtKB-KW"/>
</dbReference>
<evidence type="ECO:0000256" key="5">
    <source>
        <dbReference type="ARBA" id="ARBA00022837"/>
    </source>
</evidence>
<protein>
    <submittedName>
        <fullName evidence="8">Aldose epimerase family protein</fullName>
        <ecNumber evidence="8">5.1.3.-</ecNumber>
    </submittedName>
</protein>
<keyword evidence="6 8" id="KW-0413">Isomerase</keyword>
<dbReference type="PANTHER" id="PTHR10091">
    <property type="entry name" value="ALDOSE-1-EPIMERASE"/>
    <property type="match status" value="1"/>
</dbReference>
<dbReference type="InterPro" id="IPR047215">
    <property type="entry name" value="Galactose_mutarotase-like"/>
</dbReference>
<evidence type="ECO:0000256" key="3">
    <source>
        <dbReference type="ARBA" id="ARBA00006206"/>
    </source>
</evidence>
<evidence type="ECO:0000256" key="4">
    <source>
        <dbReference type="ARBA" id="ARBA00011245"/>
    </source>
</evidence>
<accession>A0ABV8JIJ5</accession>
<keyword evidence="9" id="KW-1185">Reference proteome</keyword>
<name>A0ABV8JIJ5_9FLAO</name>
<comment type="cofactor">
    <cofactor evidence="1">
        <name>Ca(2+)</name>
        <dbReference type="ChEBI" id="CHEBI:29108"/>
    </cofactor>
</comment>
<dbReference type="InterPro" id="IPR014718">
    <property type="entry name" value="GH-type_carb-bd"/>
</dbReference>
<dbReference type="EMBL" id="JBHSAW010000001">
    <property type="protein sequence ID" value="MFC4094347.1"/>
    <property type="molecule type" value="Genomic_DNA"/>
</dbReference>
<sequence>MKQVTIKNDHLILMVLDYGAVIQKLMLKNSDGTYSNVVVGHEFPSDYLDDELYLGACVGRYAGRIGKEFTLDRETYQLPNDHGVHLHGGREGFSKKYWKFEEVHYGENPYVKLSYESSHLEEGYPGNLKTTVTYALKGKNLRIIFEAVTDRATVVNLTNHSYFKLDDEASINDYRLQLNCSHFLETKPNLLPTGKAYLTEGSSKDFTKEKSIGDERLDTPFVVDMNSPVVAKCSSPKSGISMEVATNQVGMVVYTPSNFGAICFETQNLPDAPNHKNFPNCVLRPKEKYRNISEFRFSTN</sequence>
<evidence type="ECO:0000313" key="8">
    <source>
        <dbReference type="EMBL" id="MFC4094347.1"/>
    </source>
</evidence>
<dbReference type="EC" id="5.1.3.-" evidence="8"/>
<dbReference type="PIRSF" id="PIRSF005096">
    <property type="entry name" value="GALM"/>
    <property type="match status" value="1"/>
</dbReference>
<comment type="caution">
    <text evidence="8">The sequence shown here is derived from an EMBL/GenBank/DDBJ whole genome shotgun (WGS) entry which is preliminary data.</text>
</comment>
<evidence type="ECO:0000256" key="7">
    <source>
        <dbReference type="ARBA" id="ARBA00023277"/>
    </source>
</evidence>
<dbReference type="CDD" id="cd09019">
    <property type="entry name" value="galactose_mutarotase_like"/>
    <property type="match status" value="1"/>
</dbReference>
<comment type="similarity">
    <text evidence="3">Belongs to the aldose epimerase family.</text>
</comment>
<dbReference type="Proteomes" id="UP001595814">
    <property type="component" value="Unassembled WGS sequence"/>
</dbReference>
<reference evidence="9" key="1">
    <citation type="journal article" date="2019" name="Int. J. Syst. Evol. Microbiol.">
        <title>The Global Catalogue of Microorganisms (GCM) 10K type strain sequencing project: providing services to taxonomists for standard genome sequencing and annotation.</title>
        <authorList>
            <consortium name="The Broad Institute Genomics Platform"/>
            <consortium name="The Broad Institute Genome Sequencing Center for Infectious Disease"/>
            <person name="Wu L."/>
            <person name="Ma J."/>
        </authorList>
    </citation>
    <scope>NUCLEOTIDE SEQUENCE [LARGE SCALE GENOMIC DNA]</scope>
    <source>
        <strain evidence="9">CECT 7477</strain>
    </source>
</reference>
<comment type="subunit">
    <text evidence="4">Monomer.</text>
</comment>
<dbReference type="InterPro" id="IPR015443">
    <property type="entry name" value="Aldose_1-epimerase"/>
</dbReference>
<comment type="pathway">
    <text evidence="2">Carbohydrate metabolism; hexose metabolism.</text>
</comment>
<dbReference type="RefSeq" id="WP_192462588.1">
    <property type="nucleotide sequence ID" value="NZ_JACYFJ010000004.1"/>
</dbReference>
<proteinExistence type="inferred from homology"/>
<evidence type="ECO:0000256" key="2">
    <source>
        <dbReference type="ARBA" id="ARBA00005028"/>
    </source>
</evidence>
<organism evidence="8 9">
    <name type="scientific">Euzebyella saccharophila</name>
    <dbReference type="NCBI Taxonomy" id="679664"/>
    <lineage>
        <taxon>Bacteria</taxon>
        <taxon>Pseudomonadati</taxon>
        <taxon>Bacteroidota</taxon>
        <taxon>Flavobacteriia</taxon>
        <taxon>Flavobacteriales</taxon>
        <taxon>Flavobacteriaceae</taxon>
        <taxon>Euzebyella</taxon>
    </lineage>
</organism>
<evidence type="ECO:0000313" key="9">
    <source>
        <dbReference type="Proteomes" id="UP001595814"/>
    </source>
</evidence>
<evidence type="ECO:0000256" key="1">
    <source>
        <dbReference type="ARBA" id="ARBA00001913"/>
    </source>
</evidence>